<evidence type="ECO:0000313" key="12">
    <source>
        <dbReference type="Proteomes" id="UP000040576"/>
    </source>
</evidence>
<dbReference type="RefSeq" id="WP_034772510.1">
    <property type="nucleotide sequence ID" value="NZ_CCRF01000083.1"/>
</dbReference>
<feature type="binding site" evidence="10">
    <location>
        <position position="234"/>
    </location>
    <ligand>
        <name>Mn(2+)</name>
        <dbReference type="ChEBI" id="CHEBI:29035"/>
    </ligand>
</feature>
<organism evidence="11 12">
    <name type="scientific">Caldibacillus thermoamylovorans</name>
    <dbReference type="NCBI Taxonomy" id="35841"/>
    <lineage>
        <taxon>Bacteria</taxon>
        <taxon>Bacillati</taxon>
        <taxon>Bacillota</taxon>
        <taxon>Bacilli</taxon>
        <taxon>Bacillales</taxon>
        <taxon>Bacillaceae</taxon>
        <taxon>Caldibacillus</taxon>
    </lineage>
</organism>
<dbReference type="InterPro" id="IPR019856">
    <property type="entry name" value="CRISPR-assoc_Cas1_DVULG"/>
</dbReference>
<gene>
    <name evidence="11" type="primary">cas1-1</name>
    <name evidence="10" type="synonym">cas1</name>
    <name evidence="11" type="ORF">BT1A1_2942</name>
</gene>
<dbReference type="PANTHER" id="PTHR34353">
    <property type="entry name" value="CRISPR-ASSOCIATED ENDONUCLEASE CAS1 1"/>
    <property type="match status" value="1"/>
</dbReference>
<dbReference type="NCBIfam" id="TIGR00287">
    <property type="entry name" value="cas1"/>
    <property type="match status" value="1"/>
</dbReference>
<keyword evidence="4 10" id="KW-0378">Hydrolase</keyword>
<comment type="cofactor">
    <cofactor evidence="10">
        <name>Mg(2+)</name>
        <dbReference type="ChEBI" id="CHEBI:18420"/>
    </cofactor>
    <cofactor evidence="10">
        <name>Mn(2+)</name>
        <dbReference type="ChEBI" id="CHEBI:29035"/>
    </cofactor>
</comment>
<keyword evidence="1 10" id="KW-0540">Nuclease</keyword>
<comment type="similarity">
    <text evidence="10">Belongs to the CRISPR-associated endonuclease Cas1 family.</text>
</comment>
<evidence type="ECO:0000256" key="5">
    <source>
        <dbReference type="ARBA" id="ARBA00022842"/>
    </source>
</evidence>
<keyword evidence="3 10" id="KW-0255">Endonuclease</keyword>
<protein>
    <recommendedName>
        <fullName evidence="10">CRISPR-associated endonuclease Cas1</fullName>
        <ecNumber evidence="10">3.1.-.-</ecNumber>
    </recommendedName>
</protein>
<keyword evidence="6 10" id="KW-0051">Antiviral defense</keyword>
<dbReference type="GO" id="GO:0046872">
    <property type="term" value="F:metal ion binding"/>
    <property type="evidence" value="ECO:0007669"/>
    <property type="project" value="UniProtKB-UniRule"/>
</dbReference>
<dbReference type="InterPro" id="IPR050646">
    <property type="entry name" value="Cas1"/>
</dbReference>
<evidence type="ECO:0000256" key="9">
    <source>
        <dbReference type="ARBA" id="ARBA00038592"/>
    </source>
</evidence>
<evidence type="ECO:0000256" key="2">
    <source>
        <dbReference type="ARBA" id="ARBA00022723"/>
    </source>
</evidence>
<dbReference type="NCBIfam" id="TIGR03640">
    <property type="entry name" value="cas1_DVULG"/>
    <property type="match status" value="1"/>
</dbReference>
<dbReference type="PATRIC" id="fig|35841.6.peg.2647"/>
<keyword evidence="8 10" id="KW-0464">Manganese</keyword>
<keyword evidence="5 10" id="KW-0460">Magnesium</keyword>
<evidence type="ECO:0000256" key="3">
    <source>
        <dbReference type="ARBA" id="ARBA00022759"/>
    </source>
</evidence>
<dbReference type="EMBL" id="CCRF01000083">
    <property type="protein sequence ID" value="CEE02731.1"/>
    <property type="molecule type" value="Genomic_DNA"/>
</dbReference>
<dbReference type="GO" id="GO:0016787">
    <property type="term" value="F:hydrolase activity"/>
    <property type="evidence" value="ECO:0007669"/>
    <property type="project" value="UniProtKB-KW"/>
</dbReference>
<evidence type="ECO:0000256" key="8">
    <source>
        <dbReference type="ARBA" id="ARBA00023211"/>
    </source>
</evidence>
<dbReference type="AlphaFoldDB" id="A0A090IXA5"/>
<comment type="subunit">
    <text evidence="9 10">Homodimer, forms a heterotetramer with a Cas2 homodimer.</text>
</comment>
<keyword evidence="7 10" id="KW-0238">DNA-binding</keyword>
<evidence type="ECO:0000256" key="6">
    <source>
        <dbReference type="ARBA" id="ARBA00023118"/>
    </source>
</evidence>
<evidence type="ECO:0000256" key="4">
    <source>
        <dbReference type="ARBA" id="ARBA00022801"/>
    </source>
</evidence>
<reference evidence="11 12" key="1">
    <citation type="submission" date="2014-07" db="EMBL/GenBank/DDBJ databases">
        <authorList>
            <person name="Wibberg Daniel"/>
        </authorList>
    </citation>
    <scope>NUCLEOTIDE SEQUENCE [LARGE SCALE GENOMIC DNA]</scope>
</reference>
<dbReference type="eggNOG" id="COG1518">
    <property type="taxonomic scope" value="Bacteria"/>
</dbReference>
<evidence type="ECO:0000256" key="10">
    <source>
        <dbReference type="HAMAP-Rule" id="MF_01470"/>
    </source>
</evidence>
<dbReference type="InterPro" id="IPR042211">
    <property type="entry name" value="CRISPR-assoc_Cas1_N"/>
</dbReference>
<accession>A0A090IXA5</accession>
<comment type="function">
    <text evidence="10">CRISPR (clustered regularly interspaced short palindromic repeat), is an adaptive immune system that provides protection against mobile genetic elements (viruses, transposable elements and conjugative plasmids). CRISPR clusters contain spacers, sequences complementary to antecedent mobile elements, and target invading nucleic acids. CRISPR clusters are transcribed and processed into CRISPR RNA (crRNA). Acts as a dsDNA endonuclease. Involved in the integration of spacer DNA into the CRISPR cassette.</text>
</comment>
<feature type="binding site" evidence="10">
    <location>
        <position position="166"/>
    </location>
    <ligand>
        <name>Mn(2+)</name>
        <dbReference type="ChEBI" id="CHEBI:29035"/>
    </ligand>
</feature>
<dbReference type="GO" id="GO:0004520">
    <property type="term" value="F:DNA endonuclease activity"/>
    <property type="evidence" value="ECO:0007669"/>
    <property type="project" value="InterPro"/>
</dbReference>
<dbReference type="InterPro" id="IPR042206">
    <property type="entry name" value="CRISPR-assoc_Cas1_C"/>
</dbReference>
<dbReference type="Pfam" id="PF01867">
    <property type="entry name" value="Cas_Cas1"/>
    <property type="match status" value="1"/>
</dbReference>
<dbReference type="CDD" id="cd09721">
    <property type="entry name" value="Cas1_I-C"/>
    <property type="match status" value="1"/>
</dbReference>
<dbReference type="HAMAP" id="MF_01470">
    <property type="entry name" value="Cas1"/>
    <property type="match status" value="1"/>
</dbReference>
<dbReference type="InterPro" id="IPR002729">
    <property type="entry name" value="CRISPR-assoc_Cas1"/>
</dbReference>
<keyword evidence="12" id="KW-1185">Reference proteome</keyword>
<dbReference type="GO" id="GO:0043571">
    <property type="term" value="P:maintenance of CRISPR repeat elements"/>
    <property type="evidence" value="ECO:0007669"/>
    <property type="project" value="UniProtKB-UniRule"/>
</dbReference>
<proteinExistence type="inferred from homology"/>
<keyword evidence="2 10" id="KW-0479">Metal-binding</keyword>
<dbReference type="GO" id="GO:0051607">
    <property type="term" value="P:defense response to virus"/>
    <property type="evidence" value="ECO:0007669"/>
    <property type="project" value="UniProtKB-UniRule"/>
</dbReference>
<name>A0A090IXA5_9BACI</name>
<sequence length="343" mass="39374">MKKLLNTLFVTQPDVYLALDGDNIILLKEQEKLGRFPLHNLESIVAFGYTGASPALMGYCAERNISIVFLTMNGRFLARVTGESRGNVVLRKKQYRVSDDEQASAKIARNFIVGKIFNNKWILERATRDYPLRIDVAKFKEASSNLSTIIQDVRQCEDLERLRGLEGQAATCYNKLFNQLILQQKEDFYFHSRNRRPPTDNVNAMLSFAYTLLANDTASALEGVGLDAYVGFLHRDRPGRVSLALDVMEELRGVYADRFVLSLINTKVVNRDDFYKKENGAVVMTDEARKKFLKSWQSRKQEKITHTFLGEKISWGLVPHVQALLLARFLRSDLDEYPPFFWK</sequence>
<dbReference type="GO" id="GO:0003677">
    <property type="term" value="F:DNA binding"/>
    <property type="evidence" value="ECO:0007669"/>
    <property type="project" value="UniProtKB-KW"/>
</dbReference>
<dbReference type="Gene3D" id="3.100.10.20">
    <property type="entry name" value="CRISPR-associated endonuclease Cas1, N-terminal domain"/>
    <property type="match status" value="1"/>
</dbReference>
<dbReference type="Gene3D" id="1.20.120.920">
    <property type="entry name" value="CRISPR-associated endonuclease Cas1, C-terminal domain"/>
    <property type="match status" value="1"/>
</dbReference>
<evidence type="ECO:0000313" key="11">
    <source>
        <dbReference type="EMBL" id="CEE02731.1"/>
    </source>
</evidence>
<dbReference type="Proteomes" id="UP000040576">
    <property type="component" value="Unassembled WGS sequence"/>
</dbReference>
<dbReference type="EC" id="3.1.-.-" evidence="10"/>
<evidence type="ECO:0000256" key="7">
    <source>
        <dbReference type="ARBA" id="ARBA00023125"/>
    </source>
</evidence>
<dbReference type="PANTHER" id="PTHR34353:SF2">
    <property type="entry name" value="CRISPR-ASSOCIATED ENDONUCLEASE CAS1 1"/>
    <property type="match status" value="1"/>
</dbReference>
<feature type="binding site" evidence="10">
    <location>
        <position position="249"/>
    </location>
    <ligand>
        <name>Mn(2+)</name>
        <dbReference type="ChEBI" id="CHEBI:29035"/>
    </ligand>
</feature>
<evidence type="ECO:0000256" key="1">
    <source>
        <dbReference type="ARBA" id="ARBA00022722"/>
    </source>
</evidence>